<comment type="caution">
    <text evidence="2">The sequence shown here is derived from an EMBL/GenBank/DDBJ whole genome shotgun (WGS) entry which is preliminary data.</text>
</comment>
<dbReference type="Proteomes" id="UP000761423">
    <property type="component" value="Unassembled WGS sequence"/>
</dbReference>
<evidence type="ECO:0000256" key="1">
    <source>
        <dbReference type="SAM" id="MobiDB-lite"/>
    </source>
</evidence>
<organism evidence="2 3">
    <name type="scientific">Flavobacterium celericrescens</name>
    <dbReference type="NCBI Taxonomy" id="2709780"/>
    <lineage>
        <taxon>Bacteria</taxon>
        <taxon>Pseudomonadati</taxon>
        <taxon>Bacteroidota</taxon>
        <taxon>Flavobacteriia</taxon>
        <taxon>Flavobacteriales</taxon>
        <taxon>Flavobacteriaceae</taxon>
        <taxon>Flavobacterium</taxon>
    </lineage>
</organism>
<accession>A0ABX0I8Q8</accession>
<keyword evidence="3" id="KW-1185">Reference proteome</keyword>
<evidence type="ECO:0000313" key="3">
    <source>
        <dbReference type="Proteomes" id="UP000761423"/>
    </source>
</evidence>
<gene>
    <name evidence="2" type="ORF">G4L40_02155</name>
</gene>
<name>A0ABX0I8Q8_9FLAO</name>
<feature type="region of interest" description="Disordered" evidence="1">
    <location>
        <begin position="40"/>
        <end position="63"/>
    </location>
</feature>
<protein>
    <recommendedName>
        <fullName evidence="4">Secreted protein</fullName>
    </recommendedName>
</protein>
<feature type="compositionally biased region" description="Low complexity" evidence="1">
    <location>
        <begin position="54"/>
        <end position="63"/>
    </location>
</feature>
<dbReference type="PROSITE" id="PS51257">
    <property type="entry name" value="PROKAR_LIPOPROTEIN"/>
    <property type="match status" value="1"/>
</dbReference>
<dbReference type="RefSeq" id="WP_166235506.1">
    <property type="nucleotide sequence ID" value="NZ_JAAJBV010000001.1"/>
</dbReference>
<reference evidence="2 3" key="1">
    <citation type="submission" date="2020-02" db="EMBL/GenBank/DDBJ databases">
        <authorList>
            <person name="Chen W.-M."/>
        </authorList>
    </citation>
    <scope>NUCLEOTIDE SEQUENCE [LARGE SCALE GENOMIC DNA]</scope>
    <source>
        <strain evidence="2 3">TWA-26</strain>
    </source>
</reference>
<evidence type="ECO:0008006" key="4">
    <source>
        <dbReference type="Google" id="ProtNLM"/>
    </source>
</evidence>
<evidence type="ECO:0000313" key="2">
    <source>
        <dbReference type="EMBL" id="NHM03502.1"/>
    </source>
</evidence>
<dbReference type="EMBL" id="JAAJBV010000001">
    <property type="protein sequence ID" value="NHM03502.1"/>
    <property type="molecule type" value="Genomic_DNA"/>
</dbReference>
<proteinExistence type="predicted"/>
<sequence>MKNTIKLFGLVLVSISIFSCTTDEYDAELEKNANIIENTQSELAREGEGDEENTQTAQTTSTNADGTPYVIIVKKD</sequence>